<reference evidence="2" key="1">
    <citation type="journal article" date="2024" name="Algal Res.">
        <title>Biochemical, toxicological and genomic investigation of a high-biomass producing Limnothrix strain isolated from Italian shallow drinking water reservoir.</title>
        <authorList>
            <person name="Simonazzi M."/>
            <person name="Shishido T.K."/>
            <person name="Delbaje E."/>
            <person name="Wahlsten M."/>
            <person name="Fewer D.P."/>
            <person name="Sivonen K."/>
            <person name="Pezzolesi L."/>
            <person name="Pistocchi R."/>
        </authorList>
    </citation>
    <scope>NUCLEOTIDE SEQUENCE [LARGE SCALE GENOMIC DNA]</scope>
    <source>
        <strain evidence="2">LRLZ20PSL1</strain>
    </source>
</reference>
<evidence type="ECO:0000313" key="2">
    <source>
        <dbReference type="Proteomes" id="UP001604335"/>
    </source>
</evidence>
<dbReference type="EMBL" id="JAZAQF010000029">
    <property type="protein sequence ID" value="MFG3817210.1"/>
    <property type="molecule type" value="Genomic_DNA"/>
</dbReference>
<evidence type="ECO:0000313" key="1">
    <source>
        <dbReference type="EMBL" id="MFG3817210.1"/>
    </source>
</evidence>
<dbReference type="Proteomes" id="UP001604335">
    <property type="component" value="Unassembled WGS sequence"/>
</dbReference>
<dbReference type="RefSeq" id="WP_393011361.1">
    <property type="nucleotide sequence ID" value="NZ_JAZAQF010000029.1"/>
</dbReference>
<name>A0ABW7C7R4_9CYAN</name>
<gene>
    <name evidence="1" type="ORF">VPK24_06135</name>
</gene>
<organism evidence="1 2">
    <name type="scientific">Limnothrix redekei LRLZ20PSL1</name>
    <dbReference type="NCBI Taxonomy" id="3112953"/>
    <lineage>
        <taxon>Bacteria</taxon>
        <taxon>Bacillati</taxon>
        <taxon>Cyanobacteriota</taxon>
        <taxon>Cyanophyceae</taxon>
        <taxon>Pseudanabaenales</taxon>
        <taxon>Pseudanabaenaceae</taxon>
        <taxon>Limnothrix</taxon>
    </lineage>
</organism>
<keyword evidence="2" id="KW-1185">Reference proteome</keyword>
<proteinExistence type="predicted"/>
<comment type="caution">
    <text evidence="1">The sequence shown here is derived from an EMBL/GenBank/DDBJ whole genome shotgun (WGS) entry which is preliminary data.</text>
</comment>
<protein>
    <submittedName>
        <fullName evidence="1">Uncharacterized protein</fullName>
    </submittedName>
</protein>
<accession>A0ABW7C7R4</accession>
<sequence length="182" mass="19752">MQKIHPNLRRWLLGFVSPVVMIGAIGLPAQAETVAPSFFQGSTPLSLTLQELDDRWRVFSVTGQIETSNMLSLTAAVFGASPSDYYTKGEIAEVGGERFLVAYRVMPGSITEPTAVNGSTPIHVSLIHLDQVASLNDFRPFSLVTEIDRLKALIQSRAASPFNMFNSGGPPRSLPPLPRSTP</sequence>